<evidence type="ECO:0000313" key="6">
    <source>
        <dbReference type="Proteomes" id="UP001412067"/>
    </source>
</evidence>
<comment type="similarity">
    <text evidence="1">Belongs to the peptidase C48 family.</text>
</comment>
<keyword evidence="3" id="KW-0378">Hydrolase</keyword>
<dbReference type="Proteomes" id="UP001412067">
    <property type="component" value="Unassembled WGS sequence"/>
</dbReference>
<proteinExistence type="inferred from homology"/>
<evidence type="ECO:0000256" key="3">
    <source>
        <dbReference type="ARBA" id="ARBA00022801"/>
    </source>
</evidence>
<organism evidence="5 6">
    <name type="scientific">Platanthera guangdongensis</name>
    <dbReference type="NCBI Taxonomy" id="2320717"/>
    <lineage>
        <taxon>Eukaryota</taxon>
        <taxon>Viridiplantae</taxon>
        <taxon>Streptophyta</taxon>
        <taxon>Embryophyta</taxon>
        <taxon>Tracheophyta</taxon>
        <taxon>Spermatophyta</taxon>
        <taxon>Magnoliopsida</taxon>
        <taxon>Liliopsida</taxon>
        <taxon>Asparagales</taxon>
        <taxon>Orchidaceae</taxon>
        <taxon>Orchidoideae</taxon>
        <taxon>Orchideae</taxon>
        <taxon>Orchidinae</taxon>
        <taxon>Platanthera</taxon>
    </lineage>
</organism>
<keyword evidence="2" id="KW-0645">Protease</keyword>
<dbReference type="Pfam" id="PF02902">
    <property type="entry name" value="Peptidase_C48"/>
    <property type="match status" value="1"/>
</dbReference>
<comment type="caution">
    <text evidence="5">The sequence shown here is derived from an EMBL/GenBank/DDBJ whole genome shotgun (WGS) entry which is preliminary data.</text>
</comment>
<evidence type="ECO:0000259" key="4">
    <source>
        <dbReference type="Pfam" id="PF02902"/>
    </source>
</evidence>
<dbReference type="Gene3D" id="3.40.395.10">
    <property type="entry name" value="Adenoviral Proteinase, Chain A"/>
    <property type="match status" value="1"/>
</dbReference>
<dbReference type="InterPro" id="IPR003653">
    <property type="entry name" value="Peptidase_C48_C"/>
</dbReference>
<reference evidence="5 6" key="1">
    <citation type="journal article" date="2022" name="Nat. Plants">
        <title>Genomes of leafy and leafless Platanthera orchids illuminate the evolution of mycoheterotrophy.</title>
        <authorList>
            <person name="Li M.H."/>
            <person name="Liu K.W."/>
            <person name="Li Z."/>
            <person name="Lu H.C."/>
            <person name="Ye Q.L."/>
            <person name="Zhang D."/>
            <person name="Wang J.Y."/>
            <person name="Li Y.F."/>
            <person name="Zhong Z.M."/>
            <person name="Liu X."/>
            <person name="Yu X."/>
            <person name="Liu D.K."/>
            <person name="Tu X.D."/>
            <person name="Liu B."/>
            <person name="Hao Y."/>
            <person name="Liao X.Y."/>
            <person name="Jiang Y.T."/>
            <person name="Sun W.H."/>
            <person name="Chen J."/>
            <person name="Chen Y.Q."/>
            <person name="Ai Y."/>
            <person name="Zhai J.W."/>
            <person name="Wu S.S."/>
            <person name="Zhou Z."/>
            <person name="Hsiao Y.Y."/>
            <person name="Wu W.L."/>
            <person name="Chen Y.Y."/>
            <person name="Lin Y.F."/>
            <person name="Hsu J.L."/>
            <person name="Li C.Y."/>
            <person name="Wang Z.W."/>
            <person name="Zhao X."/>
            <person name="Zhong W.Y."/>
            <person name="Ma X.K."/>
            <person name="Ma L."/>
            <person name="Huang J."/>
            <person name="Chen G.Z."/>
            <person name="Huang M.Z."/>
            <person name="Huang L."/>
            <person name="Peng D.H."/>
            <person name="Luo Y.B."/>
            <person name="Zou S.Q."/>
            <person name="Chen S.P."/>
            <person name="Lan S."/>
            <person name="Tsai W.C."/>
            <person name="Van de Peer Y."/>
            <person name="Liu Z.J."/>
        </authorList>
    </citation>
    <scope>NUCLEOTIDE SEQUENCE [LARGE SCALE GENOMIC DNA]</scope>
    <source>
        <strain evidence="5">Lor288</strain>
    </source>
</reference>
<gene>
    <name evidence="5" type="ORF">KSP40_PGU021685</name>
</gene>
<protein>
    <recommendedName>
        <fullName evidence="4">Ubiquitin-like protease family profile domain-containing protein</fullName>
    </recommendedName>
</protein>
<dbReference type="EMBL" id="JBBWWR010000006">
    <property type="protein sequence ID" value="KAK8965624.1"/>
    <property type="molecule type" value="Genomic_DNA"/>
</dbReference>
<evidence type="ECO:0000256" key="2">
    <source>
        <dbReference type="ARBA" id="ARBA00022670"/>
    </source>
</evidence>
<evidence type="ECO:0000313" key="5">
    <source>
        <dbReference type="EMBL" id="KAK8965624.1"/>
    </source>
</evidence>
<feature type="domain" description="Ubiquitin-like protease family profile" evidence="4">
    <location>
        <begin position="2"/>
        <end position="56"/>
    </location>
</feature>
<keyword evidence="6" id="KW-1185">Reference proteome</keyword>
<dbReference type="SUPFAM" id="SSF54001">
    <property type="entry name" value="Cysteine proteinases"/>
    <property type="match status" value="1"/>
</dbReference>
<dbReference type="InterPro" id="IPR038765">
    <property type="entry name" value="Papain-like_cys_pep_sf"/>
</dbReference>
<accession>A0ABR2MN48</accession>
<name>A0ABR2MN48_9ASPA</name>
<evidence type="ECO:0000256" key="1">
    <source>
        <dbReference type="ARBA" id="ARBA00005234"/>
    </source>
</evidence>
<sequence length="91" mass="10362">MTGWNIELVDSAPKQLNEHDCGVFVIKYMEATSSTTKINWEKCQDWQRMMPKFRAELADKMIRTFANGSSKGLSFSLGHPNCLTLSLYQNA</sequence>